<name>B8DZS6_DICTD</name>
<feature type="transmembrane region" description="Helical" evidence="6">
    <location>
        <begin position="138"/>
        <end position="158"/>
    </location>
</feature>
<feature type="transmembrane region" description="Helical" evidence="6">
    <location>
        <begin position="216"/>
        <end position="235"/>
    </location>
</feature>
<dbReference type="PANTHER" id="PTHR39087:SF2">
    <property type="entry name" value="UPF0104 MEMBRANE PROTEIN MJ1595"/>
    <property type="match status" value="1"/>
</dbReference>
<dbReference type="InParanoid" id="B8DZS6"/>
<evidence type="ECO:0000313" key="8">
    <source>
        <dbReference type="Proteomes" id="UP000007719"/>
    </source>
</evidence>
<keyword evidence="8" id="KW-1185">Reference proteome</keyword>
<accession>B8DZS6</accession>
<comment type="subcellular location">
    <subcellularLocation>
        <location evidence="1">Cell membrane</location>
        <topology evidence="1">Multi-pass membrane protein</topology>
    </subcellularLocation>
</comment>
<evidence type="ECO:0000256" key="5">
    <source>
        <dbReference type="ARBA" id="ARBA00023136"/>
    </source>
</evidence>
<keyword evidence="5 6" id="KW-0472">Membrane</keyword>
<evidence type="ECO:0000256" key="6">
    <source>
        <dbReference type="SAM" id="Phobius"/>
    </source>
</evidence>
<feature type="transmembrane region" description="Helical" evidence="6">
    <location>
        <begin position="105"/>
        <end position="126"/>
    </location>
</feature>
<evidence type="ECO:0000256" key="1">
    <source>
        <dbReference type="ARBA" id="ARBA00004651"/>
    </source>
</evidence>
<dbReference type="EMBL" id="CP001251">
    <property type="protein sequence ID" value="ACK42009.1"/>
    <property type="molecule type" value="Genomic_DNA"/>
</dbReference>
<dbReference type="eggNOG" id="COG0392">
    <property type="taxonomic scope" value="Bacteria"/>
</dbReference>
<dbReference type="InterPro" id="IPR022791">
    <property type="entry name" value="L-PG_synthase/AglD"/>
</dbReference>
<feature type="transmembrane region" description="Helical" evidence="6">
    <location>
        <begin position="31"/>
        <end position="49"/>
    </location>
</feature>
<dbReference type="GO" id="GO:0005886">
    <property type="term" value="C:plasma membrane"/>
    <property type="evidence" value="ECO:0007669"/>
    <property type="project" value="UniProtKB-SubCell"/>
</dbReference>
<evidence type="ECO:0000313" key="7">
    <source>
        <dbReference type="EMBL" id="ACK42009.1"/>
    </source>
</evidence>
<keyword evidence="2" id="KW-1003">Cell membrane</keyword>
<evidence type="ECO:0000256" key="2">
    <source>
        <dbReference type="ARBA" id="ARBA00022475"/>
    </source>
</evidence>
<reference evidence="8" key="1">
    <citation type="journal article" date="2016" name="Front. Microbiol.">
        <title>The complete genome sequence of hyperthermophile Dictyoglomus turgidum DSM 6724 reveals a specialized carbohydrate fermentor.</title>
        <authorList>
            <person name="Brumm P.J."/>
            <person name="Gowda K."/>
            <person name="Robb F.T."/>
            <person name="Mead D.A."/>
        </authorList>
    </citation>
    <scope>NUCLEOTIDE SEQUENCE [LARGE SCALE GENOMIC DNA]</scope>
    <source>
        <strain evidence="8">DSM 6724 / Z-1310</strain>
    </source>
</reference>
<dbReference type="KEGG" id="dtu:Dtur_0725"/>
<sequence>MTLGIVTTGRIGEIGRVSNVSKKLEGISIALWDKIFDLYVVLLLALPGIYYFKGLFLSILYVLFLIVIFFLLIKPEYLESLKRFPILRSYPQLVNGLKAIERKIFIVNLLITFVAYFLVVFEGYFLGKAFDIDNFFAFLYGYPLVMLVNLVPMTIAGLGLREGTAILLLNKFSIPSNVAFNVSFLIFLLNTALPAIWGIFAMYLEEIKKSIYKTDVWAYLITLFGGFLRFYKIGVMDRHYLE</sequence>
<dbReference type="PANTHER" id="PTHR39087">
    <property type="entry name" value="UPF0104 MEMBRANE PROTEIN MJ1595"/>
    <property type="match status" value="1"/>
</dbReference>
<dbReference type="Proteomes" id="UP000007719">
    <property type="component" value="Chromosome"/>
</dbReference>
<dbReference type="HOGENOM" id="CLU_1198064_0_0_0"/>
<dbReference type="STRING" id="515635.Dtur_0725"/>
<keyword evidence="3 6" id="KW-0812">Transmembrane</keyword>
<dbReference type="OrthoDB" id="5470260at2"/>
<feature type="transmembrane region" description="Helical" evidence="6">
    <location>
        <begin position="55"/>
        <end position="73"/>
    </location>
</feature>
<evidence type="ECO:0008006" key="9">
    <source>
        <dbReference type="Google" id="ProtNLM"/>
    </source>
</evidence>
<protein>
    <recommendedName>
        <fullName evidence="9">Flippase-like domain-containing protein</fullName>
    </recommendedName>
</protein>
<evidence type="ECO:0000256" key="4">
    <source>
        <dbReference type="ARBA" id="ARBA00022989"/>
    </source>
</evidence>
<dbReference type="AlphaFoldDB" id="B8DZS6"/>
<evidence type="ECO:0000256" key="3">
    <source>
        <dbReference type="ARBA" id="ARBA00022692"/>
    </source>
</evidence>
<dbReference type="Pfam" id="PF03706">
    <property type="entry name" value="LPG_synthase_TM"/>
    <property type="match status" value="1"/>
</dbReference>
<feature type="transmembrane region" description="Helical" evidence="6">
    <location>
        <begin position="178"/>
        <end position="204"/>
    </location>
</feature>
<dbReference type="EnsemblBacteria" id="ACK42009">
    <property type="protein sequence ID" value="ACK42009"/>
    <property type="gene ID" value="Dtur_0725"/>
</dbReference>
<organism evidence="7 8">
    <name type="scientific">Dictyoglomus turgidum (strain DSM 6724 / Z-1310)</name>
    <dbReference type="NCBI Taxonomy" id="515635"/>
    <lineage>
        <taxon>Bacteria</taxon>
        <taxon>Pseudomonadati</taxon>
        <taxon>Dictyoglomota</taxon>
        <taxon>Dictyoglomia</taxon>
        <taxon>Dictyoglomales</taxon>
        <taxon>Dictyoglomaceae</taxon>
        <taxon>Dictyoglomus</taxon>
    </lineage>
</organism>
<proteinExistence type="predicted"/>
<gene>
    <name evidence="7" type="ordered locus">Dtur_0725</name>
</gene>
<keyword evidence="4 6" id="KW-1133">Transmembrane helix</keyword>